<dbReference type="GO" id="GO:1903711">
    <property type="term" value="P:spermidine transmembrane transport"/>
    <property type="evidence" value="ECO:0007669"/>
    <property type="project" value="TreeGrafter"/>
</dbReference>
<dbReference type="GO" id="GO:0015199">
    <property type="term" value="F:amino-acid betaine transmembrane transporter activity"/>
    <property type="evidence" value="ECO:0007669"/>
    <property type="project" value="TreeGrafter"/>
</dbReference>
<evidence type="ECO:0000256" key="4">
    <source>
        <dbReference type="ARBA" id="ARBA00022475"/>
    </source>
</evidence>
<dbReference type="GO" id="GO:0005886">
    <property type="term" value="C:plasma membrane"/>
    <property type="evidence" value="ECO:0007669"/>
    <property type="project" value="UniProtKB-SubCell"/>
</dbReference>
<comment type="subcellular location">
    <subcellularLocation>
        <location evidence="1">Cell inner membrane</location>
        <topology evidence="1">Multi-pass membrane protein</topology>
    </subcellularLocation>
    <subcellularLocation>
        <location evidence="9">Cell membrane</location>
        <topology evidence="9">Multi-pass membrane protein</topology>
    </subcellularLocation>
</comment>
<gene>
    <name evidence="11" type="ORF">CQA57_07705</name>
</gene>
<reference evidence="11 12" key="1">
    <citation type="submission" date="2018-04" db="EMBL/GenBank/DDBJ databases">
        <title>Novel Campyloabacter and Helicobacter Species and Strains.</title>
        <authorList>
            <person name="Mannion A.J."/>
            <person name="Shen Z."/>
            <person name="Fox J.G."/>
        </authorList>
    </citation>
    <scope>NUCLEOTIDE SEQUENCE [LARGE SCALE GENOMIC DNA]</scope>
    <source>
        <strain evidence="11 12">MIT 04-9362</strain>
    </source>
</reference>
<evidence type="ECO:0000256" key="6">
    <source>
        <dbReference type="ARBA" id="ARBA00022692"/>
    </source>
</evidence>
<dbReference type="RefSeq" id="WP_115579660.1">
    <property type="nucleotide sequence ID" value="NZ_NXLX01000028.1"/>
</dbReference>
<comment type="caution">
    <text evidence="11">The sequence shown here is derived from an EMBL/GenBank/DDBJ whole genome shotgun (WGS) entry which is preliminary data.</text>
</comment>
<dbReference type="InterPro" id="IPR037185">
    <property type="entry name" value="EmrE-like"/>
</dbReference>
<evidence type="ECO:0000256" key="9">
    <source>
        <dbReference type="RuleBase" id="RU003942"/>
    </source>
</evidence>
<evidence type="ECO:0000256" key="8">
    <source>
        <dbReference type="ARBA" id="ARBA00023136"/>
    </source>
</evidence>
<dbReference type="GO" id="GO:0031460">
    <property type="term" value="P:glycine betaine transport"/>
    <property type="evidence" value="ECO:0007669"/>
    <property type="project" value="TreeGrafter"/>
</dbReference>
<dbReference type="PANTHER" id="PTHR30561:SF6">
    <property type="entry name" value="SPERMIDINE EXPORT PROTEIN MDTI"/>
    <property type="match status" value="1"/>
</dbReference>
<evidence type="ECO:0000313" key="12">
    <source>
        <dbReference type="Proteomes" id="UP000256695"/>
    </source>
</evidence>
<keyword evidence="6 9" id="KW-0812">Transmembrane</keyword>
<dbReference type="Gene3D" id="1.10.3730.20">
    <property type="match status" value="1"/>
</dbReference>
<keyword evidence="12" id="KW-1185">Reference proteome</keyword>
<dbReference type="InterPro" id="IPR000390">
    <property type="entry name" value="Small_drug/metabolite_transptr"/>
</dbReference>
<dbReference type="OrthoDB" id="5465142at2"/>
<feature type="transmembrane region" description="Helical" evidence="10">
    <location>
        <begin position="31"/>
        <end position="51"/>
    </location>
</feature>
<feature type="transmembrane region" description="Helical" evidence="10">
    <location>
        <begin position="85"/>
        <end position="103"/>
    </location>
</feature>
<keyword evidence="7 10" id="KW-1133">Transmembrane helix</keyword>
<keyword evidence="8 10" id="KW-0472">Membrane</keyword>
<keyword evidence="5" id="KW-0997">Cell inner membrane</keyword>
<feature type="transmembrane region" description="Helical" evidence="10">
    <location>
        <begin position="58"/>
        <end position="79"/>
    </location>
</feature>
<evidence type="ECO:0000256" key="10">
    <source>
        <dbReference type="SAM" id="Phobius"/>
    </source>
</evidence>
<sequence>MLGIFCVVIAGVLDIIANLLLKKSQGFKYKIYGFSAIVIVLLAFVALSFAIRSMPLSVAYATWGALGIIGTVGGGYLFFNERLNKKGKIGIFLILISIVLLHLE</sequence>
<dbReference type="InterPro" id="IPR045324">
    <property type="entry name" value="Small_multidrug_res"/>
</dbReference>
<proteinExistence type="inferred from homology"/>
<dbReference type="GO" id="GO:0015220">
    <property type="term" value="F:choline transmembrane transporter activity"/>
    <property type="evidence" value="ECO:0007669"/>
    <property type="project" value="TreeGrafter"/>
</dbReference>
<evidence type="ECO:0000256" key="5">
    <source>
        <dbReference type="ARBA" id="ARBA00022519"/>
    </source>
</evidence>
<dbReference type="SUPFAM" id="SSF103481">
    <property type="entry name" value="Multidrug resistance efflux transporter EmrE"/>
    <property type="match status" value="1"/>
</dbReference>
<dbReference type="PANTHER" id="PTHR30561">
    <property type="entry name" value="SMR FAMILY PROTON-DEPENDENT DRUG EFFLUX TRANSPORTER SUGE"/>
    <property type="match status" value="1"/>
</dbReference>
<dbReference type="EMBL" id="NXLX01000028">
    <property type="protein sequence ID" value="RDU71533.1"/>
    <property type="molecule type" value="Genomic_DNA"/>
</dbReference>
<dbReference type="Pfam" id="PF00893">
    <property type="entry name" value="Multi_Drug_Res"/>
    <property type="match status" value="1"/>
</dbReference>
<comment type="similarity">
    <text evidence="9">Belongs to the drug/metabolite transporter (DMT) superfamily. Small multidrug resistance (SMR) (TC 2.A.7.1) family.</text>
</comment>
<dbReference type="GO" id="GO:0015297">
    <property type="term" value="F:antiporter activity"/>
    <property type="evidence" value="ECO:0007669"/>
    <property type="project" value="TreeGrafter"/>
</dbReference>
<evidence type="ECO:0000256" key="2">
    <source>
        <dbReference type="ARBA" id="ARBA00011359"/>
    </source>
</evidence>
<comment type="subunit">
    <text evidence="2">Forms a complex with MdtJ.</text>
</comment>
<dbReference type="Proteomes" id="UP000256695">
    <property type="component" value="Unassembled WGS sequence"/>
</dbReference>
<organism evidence="11 12">
    <name type="scientific">Helicobacter anseris</name>
    <dbReference type="NCBI Taxonomy" id="375926"/>
    <lineage>
        <taxon>Bacteria</taxon>
        <taxon>Pseudomonadati</taxon>
        <taxon>Campylobacterota</taxon>
        <taxon>Epsilonproteobacteria</taxon>
        <taxon>Campylobacterales</taxon>
        <taxon>Helicobacteraceae</taxon>
        <taxon>Helicobacter</taxon>
    </lineage>
</organism>
<evidence type="ECO:0000256" key="7">
    <source>
        <dbReference type="ARBA" id="ARBA00022989"/>
    </source>
</evidence>
<evidence type="ECO:0000256" key="3">
    <source>
        <dbReference type="ARBA" id="ARBA00021114"/>
    </source>
</evidence>
<accession>A0A3D8J2B2</accession>
<evidence type="ECO:0000256" key="1">
    <source>
        <dbReference type="ARBA" id="ARBA00004429"/>
    </source>
</evidence>
<protein>
    <recommendedName>
        <fullName evidence="3">Spermidine export protein MdtI</fullName>
    </recommendedName>
</protein>
<dbReference type="AlphaFoldDB" id="A0A3D8J2B2"/>
<keyword evidence="4" id="KW-1003">Cell membrane</keyword>
<evidence type="ECO:0000313" key="11">
    <source>
        <dbReference type="EMBL" id="RDU71533.1"/>
    </source>
</evidence>
<name>A0A3D8J2B2_9HELI</name>